<evidence type="ECO:0000256" key="1">
    <source>
        <dbReference type="SAM" id="SignalP"/>
    </source>
</evidence>
<dbReference type="PANTHER" id="PTHR42678:SF34">
    <property type="entry name" value="OS04G0183300 PROTEIN"/>
    <property type="match status" value="1"/>
</dbReference>
<evidence type="ECO:0000313" key="3">
    <source>
        <dbReference type="EMBL" id="ALW87136.1"/>
    </source>
</evidence>
<protein>
    <submittedName>
        <fullName evidence="3">Amidase</fullName>
    </submittedName>
</protein>
<organism evidence="3 4">
    <name type="scientific">Hymenobacter sedentarius</name>
    <dbReference type="NCBI Taxonomy" id="1411621"/>
    <lineage>
        <taxon>Bacteria</taxon>
        <taxon>Pseudomonadati</taxon>
        <taxon>Bacteroidota</taxon>
        <taxon>Cytophagia</taxon>
        <taxon>Cytophagales</taxon>
        <taxon>Hymenobacteraceae</taxon>
        <taxon>Hymenobacter</taxon>
    </lineage>
</organism>
<keyword evidence="4" id="KW-1185">Reference proteome</keyword>
<dbReference type="Pfam" id="PF01425">
    <property type="entry name" value="Amidase"/>
    <property type="match status" value="1"/>
</dbReference>
<gene>
    <name evidence="3" type="ORF">AUC43_19875</name>
</gene>
<evidence type="ECO:0000259" key="2">
    <source>
        <dbReference type="Pfam" id="PF01425"/>
    </source>
</evidence>
<dbReference type="SUPFAM" id="SSF75304">
    <property type="entry name" value="Amidase signature (AS) enzymes"/>
    <property type="match status" value="1"/>
</dbReference>
<name>A0A0U4AUL3_9BACT</name>
<dbReference type="NCBIfam" id="NF006006">
    <property type="entry name" value="PRK08137.1"/>
    <property type="match status" value="1"/>
</dbReference>
<feature type="chain" id="PRO_5006846676" evidence="1">
    <location>
        <begin position="25"/>
        <end position="554"/>
    </location>
</feature>
<dbReference type="Proteomes" id="UP000059542">
    <property type="component" value="Chromosome"/>
</dbReference>
<proteinExistence type="predicted"/>
<feature type="signal peptide" evidence="1">
    <location>
        <begin position="1"/>
        <end position="24"/>
    </location>
</feature>
<sequence>MNRRIFLNHGTRAALTAALLPAVACQTTTDKKMTEKAADTAGPPAAETNSVETTANEAFALQEATVADLQDRMAKGTETARSLCEKYLSRIKAMNEQGPMLRAVIETNPDALTIADGLDKERKAGKVRGPLHGIPVLIKDNIDSGDQMMTTAGATALAGHKAKQDAFIVQKLRAAGAVLLGKTNLSEWANFRSSHSVSGWSSRGLQTRNPYVLDRSTSGSSSGSGAAVAANLCAVAIGTETDGSVVSPASCNGLVGLKPTVGLLSRSGIIPISSTQDTAGPMTRTVRDAALLLGALAGPDPADPAKLPSPTPLPADYTTFLKADALTGQRLGVEKAHLNGPPAVAALLKDAIAVLKAKGATIVEVELVKKTNPLGDAEFDVLLYEFKDGVNKYLASAGAAVHNLADVIAFNNAHAAEAMPIFKQETLIASEKTDGLNSAKYKAAVHKTVTESRKALDGVLRDNQLTAIIGVTTGPACCIDWVNGDYSTGVDFSSPAAMAGYPHLTVPMGQVRGLPVGLSFVGPAYHEGQLLALGYAYEQGSHKRAAPKMLRTVV</sequence>
<dbReference type="KEGG" id="hyg:AUC43_19875"/>
<dbReference type="EMBL" id="CP013909">
    <property type="protein sequence ID" value="ALW87136.1"/>
    <property type="molecule type" value="Genomic_DNA"/>
</dbReference>
<dbReference type="AlphaFoldDB" id="A0A0U4AUL3"/>
<reference evidence="3 4" key="1">
    <citation type="submission" date="2015-12" db="EMBL/GenBank/DDBJ databases">
        <authorList>
            <person name="Shamseldin A."/>
            <person name="Moawad H."/>
            <person name="Abd El-Rahim W.M."/>
            <person name="Sadowsky M.J."/>
        </authorList>
    </citation>
    <scope>NUCLEOTIDE SEQUENCE [LARGE SCALE GENOMIC DNA]</scope>
    <source>
        <strain evidence="3 4">DG5B</strain>
    </source>
</reference>
<dbReference type="PANTHER" id="PTHR42678">
    <property type="entry name" value="AMIDASE"/>
    <property type="match status" value="1"/>
</dbReference>
<dbReference type="Gene3D" id="3.90.1300.10">
    <property type="entry name" value="Amidase signature (AS) domain"/>
    <property type="match status" value="1"/>
</dbReference>
<evidence type="ECO:0000313" key="4">
    <source>
        <dbReference type="Proteomes" id="UP000059542"/>
    </source>
</evidence>
<keyword evidence="1" id="KW-0732">Signal</keyword>
<dbReference type="STRING" id="1411621.AUC43_19875"/>
<dbReference type="RefSeq" id="WP_068197950.1">
    <property type="nucleotide sequence ID" value="NZ_CP013909.1"/>
</dbReference>
<accession>A0A0U4AUL3</accession>
<dbReference type="OrthoDB" id="9811471at2"/>
<feature type="domain" description="Amidase" evidence="2">
    <location>
        <begin position="84"/>
        <end position="531"/>
    </location>
</feature>
<dbReference type="InterPro" id="IPR036928">
    <property type="entry name" value="AS_sf"/>
</dbReference>
<dbReference type="InterPro" id="IPR023631">
    <property type="entry name" value="Amidase_dom"/>
</dbReference>